<gene>
    <name evidence="4" type="ORF">DWY25_08715</name>
</gene>
<dbReference type="EMBL" id="QRUP01000009">
    <property type="protein sequence ID" value="RGR74148.1"/>
    <property type="molecule type" value="Genomic_DNA"/>
</dbReference>
<evidence type="ECO:0000256" key="1">
    <source>
        <dbReference type="PIRSR" id="PIRSR001359-1"/>
    </source>
</evidence>
<dbReference type="AlphaFoldDB" id="A0A412G147"/>
<comment type="caution">
    <text evidence="4">The sequence shown here is derived from an EMBL/GenBank/DDBJ whole genome shotgun (WGS) entry which is preliminary data.</text>
</comment>
<dbReference type="SUPFAM" id="SSF51569">
    <property type="entry name" value="Aldolase"/>
    <property type="match status" value="1"/>
</dbReference>
<dbReference type="GeneID" id="83015484"/>
<organism evidence="4 5">
    <name type="scientific">Holdemania filiformis</name>
    <dbReference type="NCBI Taxonomy" id="61171"/>
    <lineage>
        <taxon>Bacteria</taxon>
        <taxon>Bacillati</taxon>
        <taxon>Bacillota</taxon>
        <taxon>Erysipelotrichia</taxon>
        <taxon>Erysipelotrichales</taxon>
        <taxon>Erysipelotrichaceae</taxon>
        <taxon>Holdemania</taxon>
    </lineage>
</organism>
<dbReference type="GO" id="GO:0005975">
    <property type="term" value="P:carbohydrate metabolic process"/>
    <property type="evidence" value="ECO:0007669"/>
    <property type="project" value="InterPro"/>
</dbReference>
<dbReference type="RefSeq" id="WP_117894911.1">
    <property type="nucleotide sequence ID" value="NZ_CABJCV010000009.1"/>
</dbReference>
<dbReference type="GO" id="GO:0008270">
    <property type="term" value="F:zinc ion binding"/>
    <property type="evidence" value="ECO:0007669"/>
    <property type="project" value="InterPro"/>
</dbReference>
<evidence type="ECO:0000256" key="3">
    <source>
        <dbReference type="PIRSR" id="PIRSR001359-3"/>
    </source>
</evidence>
<dbReference type="NCBIfam" id="TIGR00167">
    <property type="entry name" value="cbbA"/>
    <property type="match status" value="1"/>
</dbReference>
<dbReference type="InterPro" id="IPR000771">
    <property type="entry name" value="FBA_II"/>
</dbReference>
<dbReference type="PANTHER" id="PTHR30304">
    <property type="entry name" value="D-TAGATOSE-1,6-BISPHOSPHATE ALDOLASE"/>
    <property type="match status" value="1"/>
</dbReference>
<protein>
    <submittedName>
        <fullName evidence="4">Class II fructose-bisphosphate aldolase</fullName>
    </submittedName>
</protein>
<feature type="binding site" evidence="2">
    <location>
        <position position="179"/>
    </location>
    <ligand>
        <name>dihydroxyacetone phosphate</name>
        <dbReference type="ChEBI" id="CHEBI:57642"/>
    </ligand>
</feature>
<dbReference type="GO" id="GO:0016832">
    <property type="term" value="F:aldehyde-lyase activity"/>
    <property type="evidence" value="ECO:0007669"/>
    <property type="project" value="InterPro"/>
</dbReference>
<keyword evidence="3" id="KW-0479">Metal-binding</keyword>
<feature type="binding site" evidence="2">
    <location>
        <begin position="209"/>
        <end position="211"/>
    </location>
    <ligand>
        <name>dihydroxyacetone phosphate</name>
        <dbReference type="ChEBI" id="CHEBI:57642"/>
    </ligand>
</feature>
<feature type="binding site" evidence="3">
    <location>
        <position position="178"/>
    </location>
    <ligand>
        <name>Zn(2+)</name>
        <dbReference type="ChEBI" id="CHEBI:29105"/>
        <label>1</label>
        <note>catalytic</note>
    </ligand>
</feature>
<feature type="binding site" evidence="3">
    <location>
        <position position="104"/>
    </location>
    <ligand>
        <name>Zn(2+)</name>
        <dbReference type="ChEBI" id="CHEBI:29105"/>
        <label>2</label>
    </ligand>
</feature>
<comment type="cofactor">
    <cofactor evidence="3">
        <name>Zn(2+)</name>
        <dbReference type="ChEBI" id="CHEBI:29105"/>
    </cofactor>
    <text evidence="3">Binds 2 Zn(2+) ions per subunit. One is catalytic and the other provides a structural contribution.</text>
</comment>
<keyword evidence="3" id="KW-0862">Zinc</keyword>
<dbReference type="InterPro" id="IPR013785">
    <property type="entry name" value="Aldolase_TIM"/>
</dbReference>
<sequence length="294" mass="31738">MLVSMKDILQHAHKHNYAVMAVNSINMEMARAVISAAEEEHSPIIVQMGPGQIGKHAHLTEIVPLVKELAERASIPVALNLDHGGKLEDMVTAIHNGFTSLMIDASSYPYEENVKRTSVVCALAHPHGICVEAELGHVGQAADGDNSKVDLYTNVEEAKKFVEDTGCDALAVAIGTAHGDYPKGYVPELNFERLAELKKALDMPLVLHGGSGSGEENIRKAVAGGINKINVCTDAFHAAKNAMLENLEVKPNADYLELCMTAEAAVKQFVKDYIRVIGSNNQYFYGESVSTGNE</sequence>
<feature type="binding site" evidence="3">
    <location>
        <position position="83"/>
    </location>
    <ligand>
        <name>Zn(2+)</name>
        <dbReference type="ChEBI" id="CHEBI:29105"/>
        <label>1</label>
        <note>catalytic</note>
    </ligand>
</feature>
<name>A0A412G147_9FIRM</name>
<feature type="binding site" evidence="3">
    <location>
        <position position="208"/>
    </location>
    <ligand>
        <name>Zn(2+)</name>
        <dbReference type="ChEBI" id="CHEBI:29105"/>
        <label>1</label>
        <note>catalytic</note>
    </ligand>
</feature>
<dbReference type="CDD" id="cd00947">
    <property type="entry name" value="TBP_aldolase_IIB"/>
    <property type="match status" value="1"/>
</dbReference>
<dbReference type="Pfam" id="PF01116">
    <property type="entry name" value="F_bP_aldolase"/>
    <property type="match status" value="1"/>
</dbReference>
<reference evidence="4 5" key="1">
    <citation type="submission" date="2018-08" db="EMBL/GenBank/DDBJ databases">
        <title>A genome reference for cultivated species of the human gut microbiota.</title>
        <authorList>
            <person name="Zou Y."/>
            <person name="Xue W."/>
            <person name="Luo G."/>
        </authorList>
    </citation>
    <scope>NUCLEOTIDE SEQUENCE [LARGE SCALE GENOMIC DNA]</scope>
    <source>
        <strain evidence="4 5">AF24-29</strain>
    </source>
</reference>
<keyword evidence="5" id="KW-1185">Reference proteome</keyword>
<dbReference type="Proteomes" id="UP000284178">
    <property type="component" value="Unassembled WGS sequence"/>
</dbReference>
<dbReference type="InterPro" id="IPR050246">
    <property type="entry name" value="Class_II_FBP_aldolase"/>
</dbReference>
<evidence type="ECO:0000256" key="2">
    <source>
        <dbReference type="PIRSR" id="PIRSR001359-2"/>
    </source>
</evidence>
<feature type="binding site" evidence="2">
    <location>
        <begin position="230"/>
        <end position="233"/>
    </location>
    <ligand>
        <name>dihydroxyacetone phosphate</name>
        <dbReference type="ChEBI" id="CHEBI:57642"/>
    </ligand>
</feature>
<dbReference type="PIRSF" id="PIRSF001359">
    <property type="entry name" value="F_bP_aldolase_II"/>
    <property type="match status" value="1"/>
</dbReference>
<proteinExistence type="predicted"/>
<feature type="binding site" evidence="3">
    <location>
        <position position="134"/>
    </location>
    <ligand>
        <name>Zn(2+)</name>
        <dbReference type="ChEBI" id="CHEBI:29105"/>
        <label>2</label>
    </ligand>
</feature>
<evidence type="ECO:0000313" key="4">
    <source>
        <dbReference type="EMBL" id="RGR74148.1"/>
    </source>
</evidence>
<evidence type="ECO:0000313" key="5">
    <source>
        <dbReference type="Proteomes" id="UP000284178"/>
    </source>
</evidence>
<feature type="active site" description="Proton donor" evidence="1">
    <location>
        <position position="82"/>
    </location>
</feature>
<dbReference type="Gene3D" id="3.20.20.70">
    <property type="entry name" value="Aldolase class I"/>
    <property type="match status" value="1"/>
</dbReference>
<dbReference type="PANTHER" id="PTHR30304:SF0">
    <property type="entry name" value="D-TAGATOSE-1,6-BISPHOSPHATE ALDOLASE SUBUNIT GATY-RELATED"/>
    <property type="match status" value="1"/>
</dbReference>
<accession>A0A412G147</accession>